<protein>
    <submittedName>
        <fullName evidence="1">Uncharacterized protein</fullName>
    </submittedName>
</protein>
<dbReference type="AlphaFoldDB" id="A0A5C7HS86"/>
<reference evidence="2" key="1">
    <citation type="journal article" date="2019" name="Gigascience">
        <title>De novo genome assembly of the endangered Acer yangbiense, a plant species with extremely small populations endemic to Yunnan Province, China.</title>
        <authorList>
            <person name="Yang J."/>
            <person name="Wariss H.M."/>
            <person name="Tao L."/>
            <person name="Zhang R."/>
            <person name="Yun Q."/>
            <person name="Hollingsworth P."/>
            <person name="Dao Z."/>
            <person name="Luo G."/>
            <person name="Guo H."/>
            <person name="Ma Y."/>
            <person name="Sun W."/>
        </authorList>
    </citation>
    <scope>NUCLEOTIDE SEQUENCE [LARGE SCALE GENOMIC DNA]</scope>
    <source>
        <strain evidence="2">cv. Malutang</strain>
    </source>
</reference>
<keyword evidence="2" id="KW-1185">Reference proteome</keyword>
<evidence type="ECO:0000313" key="2">
    <source>
        <dbReference type="Proteomes" id="UP000323000"/>
    </source>
</evidence>
<gene>
    <name evidence="1" type="ORF">EZV62_014516</name>
</gene>
<dbReference type="EMBL" id="VAHF01000006">
    <property type="protein sequence ID" value="TXG59943.1"/>
    <property type="molecule type" value="Genomic_DNA"/>
</dbReference>
<comment type="caution">
    <text evidence="1">The sequence shown here is derived from an EMBL/GenBank/DDBJ whole genome shotgun (WGS) entry which is preliminary data.</text>
</comment>
<name>A0A5C7HS86_9ROSI</name>
<proteinExistence type="predicted"/>
<organism evidence="1 2">
    <name type="scientific">Acer yangbiense</name>
    <dbReference type="NCBI Taxonomy" id="1000413"/>
    <lineage>
        <taxon>Eukaryota</taxon>
        <taxon>Viridiplantae</taxon>
        <taxon>Streptophyta</taxon>
        <taxon>Embryophyta</taxon>
        <taxon>Tracheophyta</taxon>
        <taxon>Spermatophyta</taxon>
        <taxon>Magnoliopsida</taxon>
        <taxon>eudicotyledons</taxon>
        <taxon>Gunneridae</taxon>
        <taxon>Pentapetalae</taxon>
        <taxon>rosids</taxon>
        <taxon>malvids</taxon>
        <taxon>Sapindales</taxon>
        <taxon>Sapindaceae</taxon>
        <taxon>Hippocastanoideae</taxon>
        <taxon>Acereae</taxon>
        <taxon>Acer</taxon>
    </lineage>
</organism>
<dbReference type="Proteomes" id="UP000323000">
    <property type="component" value="Chromosome 6"/>
</dbReference>
<dbReference type="OrthoDB" id="1864056at2759"/>
<accession>A0A5C7HS86</accession>
<sequence length="98" mass="11189">MKKSSSLPNKLEDCRLVFTMSPLEVIEESVDRINVSEKLASFLENCMRGFCSIDCRDKQIGIDKFNKPYDYKYPEGDINIDNMKGSNLKNKASGSRSR</sequence>
<evidence type="ECO:0000313" key="1">
    <source>
        <dbReference type="EMBL" id="TXG59943.1"/>
    </source>
</evidence>